<dbReference type="InterPro" id="IPR006450">
    <property type="entry name" value="Phage_HK97_gp6-like"/>
</dbReference>
<dbReference type="Pfam" id="PF05135">
    <property type="entry name" value="Phage_connect_1"/>
    <property type="match status" value="1"/>
</dbReference>
<dbReference type="RefSeq" id="WP_013603367.1">
    <property type="nucleotide sequence ID" value="NC_015149.1"/>
</dbReference>
<dbReference type="EMBL" id="AB615353">
    <property type="protein sequence ID" value="BAJ77098.1"/>
    <property type="molecule type" value="Genomic_DNA"/>
</dbReference>
<reference evidence="1" key="1">
    <citation type="journal article" date="1997" name="Proc. Natl. Acad. Sci. U.S.A.">
        <title>Experimental surgery to create subgenomes of Bacillus subtilis 168.</title>
        <authorList>
            <person name="Itaya M."/>
            <person name="Tanaka T."/>
        </authorList>
    </citation>
    <scope>NUCLEOTIDE SEQUENCE</scope>
    <source>
        <strain evidence="1">IAM 11631</strain>
        <plasmid evidence="1">pLS32</plasmid>
    </source>
</reference>
<dbReference type="AlphaFoldDB" id="E9RJ99"/>
<protein>
    <submittedName>
        <fullName evidence="1">Phage DNA packing protein</fullName>
    </submittedName>
</protein>
<dbReference type="InterPro" id="IPR021146">
    <property type="entry name" value="Phage_gp6-like_head-tail"/>
</dbReference>
<reference evidence="1" key="2">
    <citation type="submission" date="2011-02" db="EMBL/GenBank/DDBJ databases">
        <title>Genetic factors for stable replication of pLS32 in Bacillus subtilis.</title>
        <authorList>
            <person name="Itaya M."/>
        </authorList>
    </citation>
    <scope>NUCLEOTIDE SEQUENCE</scope>
    <source>
        <strain evidence="1">IAM 11631</strain>
        <plasmid evidence="1">pLS32</plasmid>
    </source>
</reference>
<dbReference type="Gene3D" id="1.10.3230.30">
    <property type="entry name" value="Phage gp6-like head-tail connector protein"/>
    <property type="match status" value="1"/>
</dbReference>
<geneLocation type="plasmid" evidence="1">
    <name>pLS32</name>
</geneLocation>
<proteinExistence type="predicted"/>
<name>E9RJ99_BACNA</name>
<keyword evidence="1" id="KW-0614">Plasmid</keyword>
<dbReference type="NCBIfam" id="TIGR01560">
    <property type="entry name" value="put_DNA_pack"/>
    <property type="match status" value="1"/>
</dbReference>
<accession>E9RJ99</accession>
<organism evidence="1">
    <name type="scientific">Bacillus subtilis subsp. natto</name>
    <dbReference type="NCBI Taxonomy" id="86029"/>
    <lineage>
        <taxon>Bacteria</taxon>
        <taxon>Bacillati</taxon>
        <taxon>Bacillota</taxon>
        <taxon>Bacilli</taxon>
        <taxon>Bacillales</taxon>
        <taxon>Bacillaceae</taxon>
        <taxon>Bacillus</taxon>
    </lineage>
</organism>
<dbReference type="CDD" id="cd08054">
    <property type="entry name" value="gp6"/>
    <property type="match status" value="1"/>
</dbReference>
<sequence length="110" mass="12768">MLSNIKITELDLDFVKNYLKVDHDADDALISMMIISAQNYIQTYLNKKFDEFDPLPAEFTIAALSLISQWYEHREIQTASISSKSELSYVFSGLLDVYRNWNDESYEVDA</sequence>
<evidence type="ECO:0000313" key="1">
    <source>
        <dbReference type="EMBL" id="BAJ77098.1"/>
    </source>
</evidence>